<evidence type="ECO:0000256" key="1">
    <source>
        <dbReference type="ARBA" id="ARBA00041098"/>
    </source>
</evidence>
<name>A0A674A026_SALTR</name>
<reference evidence="2" key="1">
    <citation type="submission" date="2025-08" db="UniProtKB">
        <authorList>
            <consortium name="Ensembl"/>
        </authorList>
    </citation>
    <scope>IDENTIFICATION</scope>
</reference>
<dbReference type="Proteomes" id="UP000472277">
    <property type="component" value="Chromosome 6"/>
</dbReference>
<keyword evidence="3" id="KW-1185">Reference proteome</keyword>
<accession>A0A674A026</accession>
<dbReference type="GeneTree" id="ENSGT00940000159419"/>
<dbReference type="InParanoid" id="A0A674A026"/>
<reference evidence="2" key="2">
    <citation type="submission" date="2025-09" db="UniProtKB">
        <authorList>
            <consortium name="Ensembl"/>
        </authorList>
    </citation>
    <scope>IDENTIFICATION</scope>
</reference>
<dbReference type="InterPro" id="IPR026319">
    <property type="entry name" value="ZC2HC1A/B-like"/>
</dbReference>
<protein>
    <recommendedName>
        <fullName evidence="1">Zinc finger C2HC domain-containing protein 1A</fullName>
    </recommendedName>
</protein>
<dbReference type="PANTHER" id="PTHR13555">
    <property type="entry name" value="C2H2 ZINC FINGER CGI-62-RELATED"/>
    <property type="match status" value="1"/>
</dbReference>
<dbReference type="Ensembl" id="ENSSTUT00000054771.1">
    <property type="protein sequence ID" value="ENSSTUP00000052380.1"/>
    <property type="gene ID" value="ENSSTUG00000022105.1"/>
</dbReference>
<sequence>RTDVEEALHSNGELIPCKIYGRTFYTTVLGRHKHTDLSPAKTRKMFDYGKQRAEGTEIYIFKPVKPKPEPSKKQSNWRRKHEDFIATIRATKGNTTLISSSTPPRPSDYYVQCPSCQRRFSENAADTLNYCVAQHRTVWVCAHMHSPQFKPPAPGKKANSPAVSYSSSCLPQRSGLAQHSGIPSIKVTSAGSVRSTPSGYSPNCTAVSGLTSPPLGLVHTHTHTHTHNVHTIREADSSNSRNDAKRDNDVDNGGMMTMFCHECVSKYPGYVGFISTMNMSPSSPYEPWSINPLQCNSHSHPIQSLSTVSLLHYVFNVLLLKCNMIDY</sequence>
<dbReference type="PANTHER" id="PTHR13555:SF25">
    <property type="entry name" value="ZINC FINGER C2HC DOMAIN-CONTAINING PROTEIN 1A"/>
    <property type="match status" value="1"/>
</dbReference>
<dbReference type="AlphaFoldDB" id="A0A674A026"/>
<proteinExistence type="predicted"/>
<evidence type="ECO:0000313" key="2">
    <source>
        <dbReference type="Ensembl" id="ENSSTUP00000052380.1"/>
    </source>
</evidence>
<organism evidence="2 3">
    <name type="scientific">Salmo trutta</name>
    <name type="common">Brown trout</name>
    <dbReference type="NCBI Taxonomy" id="8032"/>
    <lineage>
        <taxon>Eukaryota</taxon>
        <taxon>Metazoa</taxon>
        <taxon>Chordata</taxon>
        <taxon>Craniata</taxon>
        <taxon>Vertebrata</taxon>
        <taxon>Euteleostomi</taxon>
        <taxon>Actinopterygii</taxon>
        <taxon>Neopterygii</taxon>
        <taxon>Teleostei</taxon>
        <taxon>Protacanthopterygii</taxon>
        <taxon>Salmoniformes</taxon>
        <taxon>Salmonidae</taxon>
        <taxon>Salmoninae</taxon>
        <taxon>Salmo</taxon>
    </lineage>
</organism>
<evidence type="ECO:0000313" key="3">
    <source>
        <dbReference type="Proteomes" id="UP000472277"/>
    </source>
</evidence>